<dbReference type="PANTHER" id="PTHR22911">
    <property type="entry name" value="ACYL-MALONYL CONDENSING ENZYME-RELATED"/>
    <property type="match status" value="1"/>
</dbReference>
<dbReference type="GO" id="GO:0016020">
    <property type="term" value="C:membrane"/>
    <property type="evidence" value="ECO:0007669"/>
    <property type="project" value="InterPro"/>
</dbReference>
<accession>A0A918QEK5</accession>
<reference evidence="3" key="1">
    <citation type="journal article" date="2014" name="Int. J. Syst. Evol. Microbiol.">
        <title>Complete genome sequence of Corynebacterium casei LMG S-19264T (=DSM 44701T), isolated from a smear-ripened cheese.</title>
        <authorList>
            <consortium name="US DOE Joint Genome Institute (JGI-PGF)"/>
            <person name="Walter F."/>
            <person name="Albersmeier A."/>
            <person name="Kalinowski J."/>
            <person name="Ruckert C."/>
        </authorList>
    </citation>
    <scope>NUCLEOTIDE SEQUENCE</scope>
    <source>
        <strain evidence="3">KCTC 32296</strain>
    </source>
</reference>
<dbReference type="AlphaFoldDB" id="A0A918QEK5"/>
<dbReference type="SUPFAM" id="SSF103481">
    <property type="entry name" value="Multidrug resistance efflux transporter EmrE"/>
    <property type="match status" value="2"/>
</dbReference>
<keyword evidence="1" id="KW-1133">Transmembrane helix</keyword>
<evidence type="ECO:0000313" key="3">
    <source>
        <dbReference type="EMBL" id="GGZ41467.1"/>
    </source>
</evidence>
<reference evidence="3" key="2">
    <citation type="submission" date="2020-09" db="EMBL/GenBank/DDBJ databases">
        <authorList>
            <person name="Sun Q."/>
            <person name="Kim S."/>
        </authorList>
    </citation>
    <scope>NUCLEOTIDE SEQUENCE</scope>
    <source>
        <strain evidence="3">KCTC 32296</strain>
    </source>
</reference>
<evidence type="ECO:0000256" key="1">
    <source>
        <dbReference type="SAM" id="Phobius"/>
    </source>
</evidence>
<proteinExistence type="predicted"/>
<feature type="transmembrane region" description="Helical" evidence="1">
    <location>
        <begin position="120"/>
        <end position="139"/>
    </location>
</feature>
<dbReference type="InterPro" id="IPR000620">
    <property type="entry name" value="EamA_dom"/>
</dbReference>
<keyword evidence="1" id="KW-0472">Membrane</keyword>
<dbReference type="Pfam" id="PF00892">
    <property type="entry name" value="EamA"/>
    <property type="match status" value="2"/>
</dbReference>
<dbReference type="EMBL" id="BMZB01000005">
    <property type="protein sequence ID" value="GGZ41467.1"/>
    <property type="molecule type" value="Genomic_DNA"/>
</dbReference>
<feature type="transmembrane region" description="Helical" evidence="1">
    <location>
        <begin position="203"/>
        <end position="224"/>
    </location>
</feature>
<feature type="transmembrane region" description="Helical" evidence="1">
    <location>
        <begin position="30"/>
        <end position="48"/>
    </location>
</feature>
<feature type="domain" description="EamA" evidence="2">
    <location>
        <begin position="3"/>
        <end position="136"/>
    </location>
</feature>
<dbReference type="RefSeq" id="WP_189488079.1">
    <property type="nucleotide sequence ID" value="NZ_BMZB01000005.1"/>
</dbReference>
<comment type="caution">
    <text evidence="3">The sequence shown here is derived from an EMBL/GenBank/DDBJ whole genome shotgun (WGS) entry which is preliminary data.</text>
</comment>
<gene>
    <name evidence="3" type="ORF">GCM10011273_30110</name>
</gene>
<feature type="transmembrane region" description="Helical" evidence="1">
    <location>
        <begin position="145"/>
        <end position="164"/>
    </location>
</feature>
<feature type="transmembrane region" description="Helical" evidence="1">
    <location>
        <begin position="94"/>
        <end position="113"/>
    </location>
</feature>
<dbReference type="Proteomes" id="UP000662572">
    <property type="component" value="Unassembled WGS sequence"/>
</dbReference>
<keyword evidence="1" id="KW-0812">Transmembrane</keyword>
<evidence type="ECO:0000313" key="4">
    <source>
        <dbReference type="Proteomes" id="UP000662572"/>
    </source>
</evidence>
<sequence length="282" mass="30414">MPKGILLGFLAFASFAISDAFIKSIHGALPAYQLGFFSAAFSVLLLPFVWTRGTAAVDLVRPKRPGLWVLRGILSVINILTSVLAFTHLSMAEAFALIFLMPLAVTAMSVWFLSEKVTLSGWAAISLGFIGVLVVLRPGFREIEIGHIAALTCGFTGAGLSVLLRKVGQTEKPISLFGAGQLFPLVIFALLMIPGFVPPKPMQWVAIAFYATLSAGGNMLLMFASRLSPASQIAPTQYSQMLWGLGLGYVFFHDRIDLITLLGVVLIVGAGLWLFLPKRRAT</sequence>
<feature type="transmembrane region" description="Helical" evidence="1">
    <location>
        <begin position="176"/>
        <end position="197"/>
    </location>
</feature>
<feature type="transmembrane region" description="Helical" evidence="1">
    <location>
        <begin position="68"/>
        <end position="88"/>
    </location>
</feature>
<keyword evidence="4" id="KW-1185">Reference proteome</keyword>
<dbReference type="InterPro" id="IPR037185">
    <property type="entry name" value="EmrE-like"/>
</dbReference>
<dbReference type="PANTHER" id="PTHR22911:SF135">
    <property type="entry name" value="BLR4310 PROTEIN"/>
    <property type="match status" value="1"/>
</dbReference>
<protein>
    <submittedName>
        <fullName evidence="3">Transporter</fullName>
    </submittedName>
</protein>
<feature type="domain" description="EamA" evidence="2">
    <location>
        <begin position="145"/>
        <end position="272"/>
    </location>
</feature>
<organism evidence="3 4">
    <name type="scientific">Asticcacaulis endophyticus</name>
    <dbReference type="NCBI Taxonomy" id="1395890"/>
    <lineage>
        <taxon>Bacteria</taxon>
        <taxon>Pseudomonadati</taxon>
        <taxon>Pseudomonadota</taxon>
        <taxon>Alphaproteobacteria</taxon>
        <taxon>Caulobacterales</taxon>
        <taxon>Caulobacteraceae</taxon>
        <taxon>Asticcacaulis</taxon>
    </lineage>
</organism>
<name>A0A918QEK5_9CAUL</name>
<evidence type="ECO:0000259" key="2">
    <source>
        <dbReference type="Pfam" id="PF00892"/>
    </source>
</evidence>
<feature type="transmembrane region" description="Helical" evidence="1">
    <location>
        <begin position="258"/>
        <end position="276"/>
    </location>
</feature>
<feature type="transmembrane region" description="Helical" evidence="1">
    <location>
        <begin position="236"/>
        <end position="252"/>
    </location>
</feature>